<proteinExistence type="inferred from homology"/>
<dbReference type="OrthoDB" id="5371740at2759"/>
<dbReference type="eggNOG" id="KOG0725">
    <property type="taxonomic scope" value="Eukaryota"/>
</dbReference>
<dbReference type="HOGENOM" id="CLU_010194_13_1_1"/>
<dbReference type="Pfam" id="PF00106">
    <property type="entry name" value="adh_short"/>
    <property type="match status" value="1"/>
</dbReference>
<reference evidence="5 6" key="1">
    <citation type="submission" date="2013-03" db="EMBL/GenBank/DDBJ databases">
        <title>The Genome Sequence of Cladophialophora psammophila CBS 110553.</title>
        <authorList>
            <consortium name="The Broad Institute Genomics Platform"/>
            <person name="Cuomo C."/>
            <person name="de Hoog S."/>
            <person name="Gorbushina A."/>
            <person name="Walker B."/>
            <person name="Young S.K."/>
            <person name="Zeng Q."/>
            <person name="Gargeya S."/>
            <person name="Fitzgerald M."/>
            <person name="Haas B."/>
            <person name="Abouelleil A."/>
            <person name="Allen A.W."/>
            <person name="Alvarado L."/>
            <person name="Arachchi H.M."/>
            <person name="Berlin A.M."/>
            <person name="Chapman S.B."/>
            <person name="Gainer-Dewar J."/>
            <person name="Goldberg J."/>
            <person name="Griggs A."/>
            <person name="Gujja S."/>
            <person name="Hansen M."/>
            <person name="Howarth C."/>
            <person name="Imamovic A."/>
            <person name="Ireland A."/>
            <person name="Larimer J."/>
            <person name="McCowan C."/>
            <person name="Murphy C."/>
            <person name="Pearson M."/>
            <person name="Poon T.W."/>
            <person name="Priest M."/>
            <person name="Roberts A."/>
            <person name="Saif S."/>
            <person name="Shea T."/>
            <person name="Sisk P."/>
            <person name="Sykes S."/>
            <person name="Wortman J."/>
            <person name="Nusbaum C."/>
            <person name="Birren B."/>
        </authorList>
    </citation>
    <scope>NUCLEOTIDE SEQUENCE [LARGE SCALE GENOMIC DNA]</scope>
    <source>
        <strain evidence="5 6">CBS 110553</strain>
    </source>
</reference>
<dbReference type="Proteomes" id="UP000019471">
    <property type="component" value="Unassembled WGS sequence"/>
</dbReference>
<organism evidence="5 6">
    <name type="scientific">Cladophialophora psammophila CBS 110553</name>
    <dbReference type="NCBI Taxonomy" id="1182543"/>
    <lineage>
        <taxon>Eukaryota</taxon>
        <taxon>Fungi</taxon>
        <taxon>Dikarya</taxon>
        <taxon>Ascomycota</taxon>
        <taxon>Pezizomycotina</taxon>
        <taxon>Eurotiomycetes</taxon>
        <taxon>Chaetothyriomycetidae</taxon>
        <taxon>Chaetothyriales</taxon>
        <taxon>Herpotrichiellaceae</taxon>
        <taxon>Cladophialophora</taxon>
    </lineage>
</organism>
<gene>
    <name evidence="5" type="ORF">A1O5_06269</name>
</gene>
<evidence type="ECO:0000313" key="5">
    <source>
        <dbReference type="EMBL" id="EXJ70201.1"/>
    </source>
</evidence>
<comment type="similarity">
    <text evidence="1">Belongs to the short-chain dehydrogenases/reductases (SDR) family.</text>
</comment>
<feature type="region of interest" description="Disordered" evidence="3">
    <location>
        <begin position="306"/>
        <end position="336"/>
    </location>
</feature>
<keyword evidence="6" id="KW-1185">Reference proteome</keyword>
<sequence>MRSIALTNAHLEELKGKTVIVTGAAGGIGGETARTYHSHGSNVVLADLEQMRSFAEAVMASLSEPSRAMFVPVDILDWAQMTSLFRSTKERFGSVDVVVANAGVMESRPVLESNEVDENGDLKEPAEAYKVIDINLKGTLNTLRLALFHMAKNEPKFPDGSRGSVVLVTSTSGYFGGTGVAAYVSSKHGATGLLRASQVAANKVQIRVNGIAPSFTATRLTENFAKAWYEAGFEHNTPHHVAHVIAQMSVDPSRRGACCLVAGRILREMEHSRTDLLSEWLGDELVQFMNNVGGLLAGMGGLPLPKLPALQQEPRRSSRTSMNQASGLRNSGKASM</sequence>
<feature type="domain" description="Ketoreductase" evidence="4">
    <location>
        <begin position="17"/>
        <end position="202"/>
    </location>
</feature>
<dbReference type="RefSeq" id="XP_007745053.1">
    <property type="nucleotide sequence ID" value="XM_007746863.1"/>
</dbReference>
<dbReference type="EMBL" id="AMGX01000009">
    <property type="protein sequence ID" value="EXJ70201.1"/>
    <property type="molecule type" value="Genomic_DNA"/>
</dbReference>
<comment type="caution">
    <text evidence="5">The sequence shown here is derived from an EMBL/GenBank/DDBJ whole genome shotgun (WGS) entry which is preliminary data.</text>
</comment>
<dbReference type="SUPFAM" id="SSF51735">
    <property type="entry name" value="NAD(P)-binding Rossmann-fold domains"/>
    <property type="match status" value="1"/>
</dbReference>
<dbReference type="Gene3D" id="3.40.50.720">
    <property type="entry name" value="NAD(P)-binding Rossmann-like Domain"/>
    <property type="match status" value="1"/>
</dbReference>
<dbReference type="AlphaFoldDB" id="W9WZU7"/>
<dbReference type="InterPro" id="IPR036291">
    <property type="entry name" value="NAD(P)-bd_dom_sf"/>
</dbReference>
<dbReference type="GO" id="GO:0016491">
    <property type="term" value="F:oxidoreductase activity"/>
    <property type="evidence" value="ECO:0007669"/>
    <property type="project" value="UniProtKB-KW"/>
</dbReference>
<dbReference type="PANTHER" id="PTHR43180">
    <property type="entry name" value="3-OXOACYL-(ACYL-CARRIER-PROTEIN) REDUCTASE (AFU_ORTHOLOGUE AFUA_6G11210)"/>
    <property type="match status" value="1"/>
</dbReference>
<evidence type="ECO:0000313" key="6">
    <source>
        <dbReference type="Proteomes" id="UP000019471"/>
    </source>
</evidence>
<dbReference type="PRINTS" id="PR00081">
    <property type="entry name" value="GDHRDH"/>
</dbReference>
<dbReference type="InterPro" id="IPR057326">
    <property type="entry name" value="KR_dom"/>
</dbReference>
<dbReference type="SMART" id="SM00822">
    <property type="entry name" value="PKS_KR"/>
    <property type="match status" value="1"/>
</dbReference>
<name>W9WZU7_9EURO</name>
<accession>W9WZU7</accession>
<evidence type="ECO:0000256" key="3">
    <source>
        <dbReference type="SAM" id="MobiDB-lite"/>
    </source>
</evidence>
<dbReference type="STRING" id="1182543.W9WZU7"/>
<protein>
    <recommendedName>
        <fullName evidence="4">Ketoreductase domain-containing protein</fullName>
    </recommendedName>
</protein>
<evidence type="ECO:0000256" key="2">
    <source>
        <dbReference type="ARBA" id="ARBA00023002"/>
    </source>
</evidence>
<dbReference type="InterPro" id="IPR002347">
    <property type="entry name" value="SDR_fam"/>
</dbReference>
<evidence type="ECO:0000256" key="1">
    <source>
        <dbReference type="ARBA" id="ARBA00006484"/>
    </source>
</evidence>
<dbReference type="PANTHER" id="PTHR43180:SF63">
    <property type="entry name" value="DEHYDROGENASE_REDUCTASE FAMILY PROTEIN, PUTATIVE (AFU_ORTHOLOGUE AFUA_6G03520)-RELATED"/>
    <property type="match status" value="1"/>
</dbReference>
<dbReference type="GeneID" id="19190980"/>
<evidence type="ECO:0000259" key="4">
    <source>
        <dbReference type="SMART" id="SM00822"/>
    </source>
</evidence>
<feature type="compositionally biased region" description="Polar residues" evidence="3">
    <location>
        <begin position="319"/>
        <end position="336"/>
    </location>
</feature>
<keyword evidence="2" id="KW-0560">Oxidoreductase</keyword>